<keyword evidence="2 7" id="KW-0349">Heme</keyword>
<evidence type="ECO:0000256" key="4">
    <source>
        <dbReference type="ARBA" id="ARBA00022729"/>
    </source>
</evidence>
<keyword evidence="5" id="KW-0201">Cytochrome c-type biogenesis</keyword>
<gene>
    <name evidence="9" type="ORF">BECKDK2373C_GA0170839_106910</name>
</gene>
<organism evidence="9">
    <name type="scientific">Candidatus Kentrum sp. DK</name>
    <dbReference type="NCBI Taxonomy" id="2126562"/>
    <lineage>
        <taxon>Bacteria</taxon>
        <taxon>Pseudomonadati</taxon>
        <taxon>Pseudomonadota</taxon>
        <taxon>Gammaproteobacteria</taxon>
        <taxon>Candidatus Kentrum</taxon>
    </lineage>
</organism>
<comment type="similarity">
    <text evidence="1 7">Belongs to the CcmH/CycL/Ccl2/NrfF family.</text>
</comment>
<evidence type="ECO:0000256" key="7">
    <source>
        <dbReference type="RuleBase" id="RU364112"/>
    </source>
</evidence>
<keyword evidence="6 7" id="KW-0408">Iron</keyword>
<evidence type="ECO:0000256" key="3">
    <source>
        <dbReference type="ARBA" id="ARBA00022723"/>
    </source>
</evidence>
<evidence type="ECO:0000256" key="2">
    <source>
        <dbReference type="ARBA" id="ARBA00022617"/>
    </source>
</evidence>
<dbReference type="GO" id="GO:0017004">
    <property type="term" value="P:cytochrome complex assembly"/>
    <property type="evidence" value="ECO:0007669"/>
    <property type="project" value="UniProtKB-KW"/>
</dbReference>
<keyword evidence="4 7" id="KW-0732">Signal</keyword>
<dbReference type="CDD" id="cd16378">
    <property type="entry name" value="CcmH_N"/>
    <property type="match status" value="1"/>
</dbReference>
<dbReference type="Pfam" id="PF03918">
    <property type="entry name" value="CcmH"/>
    <property type="match status" value="1"/>
</dbReference>
<evidence type="ECO:0000256" key="1">
    <source>
        <dbReference type="ARBA" id="ARBA00010342"/>
    </source>
</evidence>
<dbReference type="InterPro" id="IPR038297">
    <property type="entry name" value="CcmH/CycL/NrfF/Ccl2_sf"/>
</dbReference>
<dbReference type="PANTHER" id="PTHR47870">
    <property type="entry name" value="CYTOCHROME C-TYPE BIOGENESIS PROTEIN CCMH"/>
    <property type="match status" value="1"/>
</dbReference>
<keyword evidence="3 7" id="KW-0479">Metal-binding</keyword>
<dbReference type="GO" id="GO:0005886">
    <property type="term" value="C:plasma membrane"/>
    <property type="evidence" value="ECO:0007669"/>
    <property type="project" value="TreeGrafter"/>
</dbReference>
<dbReference type="Gene3D" id="1.10.8.640">
    <property type="entry name" value="Cytochrome C biogenesis protein"/>
    <property type="match status" value="1"/>
</dbReference>
<dbReference type="PANTHER" id="PTHR47870:SF1">
    <property type="entry name" value="CYTOCHROME C-TYPE BIOGENESIS PROTEIN CCMH"/>
    <property type="match status" value="1"/>
</dbReference>
<evidence type="ECO:0000256" key="6">
    <source>
        <dbReference type="ARBA" id="ARBA00023004"/>
    </source>
</evidence>
<evidence type="ECO:0000259" key="8">
    <source>
        <dbReference type="Pfam" id="PF03918"/>
    </source>
</evidence>
<dbReference type="EMBL" id="CAADEY010000069">
    <property type="protein sequence ID" value="VFJ59038.1"/>
    <property type="molecule type" value="Genomic_DNA"/>
</dbReference>
<dbReference type="AlphaFoldDB" id="A0A450SYH6"/>
<keyword evidence="7" id="KW-1133">Transmembrane helix</keyword>
<comment type="function">
    <text evidence="7">Possible subunit of a heme lyase.</text>
</comment>
<dbReference type="InterPro" id="IPR005616">
    <property type="entry name" value="CcmH/CycL/Ccl2/NrfF_N"/>
</dbReference>
<evidence type="ECO:0000313" key="9">
    <source>
        <dbReference type="EMBL" id="VFJ59038.1"/>
    </source>
</evidence>
<proteinExistence type="inferred from homology"/>
<name>A0A450SYH6_9GAMM</name>
<accession>A0A450SYH6</accession>
<keyword evidence="7" id="KW-0812">Transmembrane</keyword>
<dbReference type="GO" id="GO:0046872">
    <property type="term" value="F:metal ion binding"/>
    <property type="evidence" value="ECO:0007669"/>
    <property type="project" value="UniProtKB-KW"/>
</dbReference>
<reference evidence="9" key="1">
    <citation type="submission" date="2019-02" db="EMBL/GenBank/DDBJ databases">
        <authorList>
            <person name="Gruber-Vodicka R. H."/>
            <person name="Seah K. B. B."/>
        </authorList>
    </citation>
    <scope>NUCLEOTIDE SEQUENCE</scope>
    <source>
        <strain evidence="9">BECK_DK161</strain>
    </source>
</reference>
<protein>
    <recommendedName>
        <fullName evidence="7">Cytochrome c-type biogenesis protein</fullName>
    </recommendedName>
</protein>
<dbReference type="FunFam" id="1.10.8.640:FF:000001">
    <property type="entry name" value="Cytochrome c-type biogenesis protein"/>
    <property type="match status" value="1"/>
</dbReference>
<dbReference type="InterPro" id="IPR051263">
    <property type="entry name" value="C-type_cytochrome_biogenesis"/>
</dbReference>
<feature type="domain" description="CcmH/CycL/Ccl2/NrfF N-terminal" evidence="8">
    <location>
        <begin position="42"/>
        <end position="173"/>
    </location>
</feature>
<feature type="transmembrane region" description="Helical" evidence="7">
    <location>
        <begin position="128"/>
        <end position="147"/>
    </location>
</feature>
<keyword evidence="7" id="KW-0472">Membrane</keyword>
<evidence type="ECO:0000256" key="5">
    <source>
        <dbReference type="ARBA" id="ARBA00022748"/>
    </source>
</evidence>
<sequence length="175" mass="19636">MNSNAYHFPFLNPPHRARSVAGFLLSCLLCILCIVSPGGSTNATVFEPREFDDPILVARYRTLIEELRCLVCQNQSLADSNADLAADLRQEVYRMVSDGADEEAVKSFMVSRYSEYVLYRPPVTMVTLLLWLGPLLFVLAGFVFLVFRVRHRANSIPPPPLSGTEQESVEKLLGR</sequence>